<dbReference type="EMBL" id="PPTA01000003">
    <property type="protein sequence ID" value="TFB04745.1"/>
    <property type="molecule type" value="Genomic_DNA"/>
</dbReference>
<dbReference type="RefSeq" id="XP_073560946.1">
    <property type="nucleotide sequence ID" value="XM_073700019.1"/>
</dbReference>
<dbReference type="Proteomes" id="UP001642720">
    <property type="component" value="Unassembled WGS sequence"/>
</dbReference>
<sequence length="155" mass="17284">MPSLHHVNADKPTLSGAGAPWLGLVQWGQTQPRPLLTFARLLTASLPLVPEPVAGFRLAWHPIISYLRFDDNGLRYRILVCQGGRSGRFGRPPSTLAECQRAAIDQLTAMLASLWRQVIPKVRGACCHRVDRLRRRRAADCVFHRITPDNSIEGS</sequence>
<protein>
    <submittedName>
        <fullName evidence="1">Uncharacterized protein</fullName>
    </submittedName>
</protein>
<proteinExistence type="predicted"/>
<organism evidence="1 2">
    <name type="scientific">Trichoderma ghanense</name>
    <dbReference type="NCBI Taxonomy" id="65468"/>
    <lineage>
        <taxon>Eukaryota</taxon>
        <taxon>Fungi</taxon>
        <taxon>Dikarya</taxon>
        <taxon>Ascomycota</taxon>
        <taxon>Pezizomycotina</taxon>
        <taxon>Sordariomycetes</taxon>
        <taxon>Hypocreomycetidae</taxon>
        <taxon>Hypocreales</taxon>
        <taxon>Hypocreaceae</taxon>
        <taxon>Trichoderma</taxon>
    </lineage>
</organism>
<name>A0ABY2H8V9_9HYPO</name>
<dbReference type="GeneID" id="300574469"/>
<evidence type="ECO:0000313" key="1">
    <source>
        <dbReference type="EMBL" id="TFB04745.1"/>
    </source>
</evidence>
<accession>A0ABY2H8V9</accession>
<gene>
    <name evidence="1" type="ORF">CCMA1212_002641</name>
</gene>
<evidence type="ECO:0000313" key="2">
    <source>
        <dbReference type="Proteomes" id="UP001642720"/>
    </source>
</evidence>
<reference evidence="1 2" key="1">
    <citation type="submission" date="2018-01" db="EMBL/GenBank/DDBJ databases">
        <title>Genome characterization of the sugarcane-associated fungus Trichoderma ghanense CCMA-1212 and their application in lignocelulose bioconversion.</title>
        <authorList>
            <person name="Steindorff A.S."/>
            <person name="Mendes T.D."/>
            <person name="Vilela E.S.D."/>
            <person name="Rodrigues D.S."/>
            <person name="Formighieri E.F."/>
            <person name="Melo I.S."/>
            <person name="Favaro L.C.L."/>
        </authorList>
    </citation>
    <scope>NUCLEOTIDE SEQUENCE [LARGE SCALE GENOMIC DNA]</scope>
    <source>
        <strain evidence="1 2">CCMA-1212</strain>
    </source>
</reference>
<keyword evidence="2" id="KW-1185">Reference proteome</keyword>
<comment type="caution">
    <text evidence="1">The sequence shown here is derived from an EMBL/GenBank/DDBJ whole genome shotgun (WGS) entry which is preliminary data.</text>
</comment>